<name>A0A2D4Q4P2_MICSU</name>
<keyword evidence="1" id="KW-1133">Transmembrane helix</keyword>
<organism evidence="2">
    <name type="scientific">Micrurus surinamensis</name>
    <name type="common">Surinam coral snake</name>
    <dbReference type="NCBI Taxonomy" id="129470"/>
    <lineage>
        <taxon>Eukaryota</taxon>
        <taxon>Metazoa</taxon>
        <taxon>Chordata</taxon>
        <taxon>Craniata</taxon>
        <taxon>Vertebrata</taxon>
        <taxon>Euteleostomi</taxon>
        <taxon>Lepidosauria</taxon>
        <taxon>Squamata</taxon>
        <taxon>Bifurcata</taxon>
        <taxon>Unidentata</taxon>
        <taxon>Episquamata</taxon>
        <taxon>Toxicofera</taxon>
        <taxon>Serpentes</taxon>
        <taxon>Colubroidea</taxon>
        <taxon>Elapidae</taxon>
        <taxon>Elapinae</taxon>
        <taxon>Micrurus</taxon>
    </lineage>
</organism>
<protein>
    <submittedName>
        <fullName evidence="2">Uncharacterized protein</fullName>
    </submittedName>
</protein>
<sequence>MAKMMMMYYLYSILTYFIKMGRYLLVSNGFFPYKVFPNIFAILRQNSTYYLGKQMSPSHITILAEGKPFLTFKGLSMHSAFSLQSSSYQKPKAQKAIIHSEQK</sequence>
<evidence type="ECO:0000256" key="1">
    <source>
        <dbReference type="SAM" id="Phobius"/>
    </source>
</evidence>
<reference evidence="2" key="1">
    <citation type="submission" date="2017-07" db="EMBL/GenBank/DDBJ databases">
        <authorList>
            <person name="Mikheyev A."/>
            <person name="Grau M."/>
        </authorList>
    </citation>
    <scope>NUCLEOTIDE SEQUENCE</scope>
    <source>
        <tissue evidence="2">Venom_gland</tissue>
    </source>
</reference>
<proteinExistence type="predicted"/>
<keyword evidence="1" id="KW-0812">Transmembrane</keyword>
<dbReference type="EMBL" id="IACN01113519">
    <property type="protein sequence ID" value="LAB65150.1"/>
    <property type="molecule type" value="Transcribed_RNA"/>
</dbReference>
<keyword evidence="1" id="KW-0472">Membrane</keyword>
<accession>A0A2D4Q4P2</accession>
<feature type="transmembrane region" description="Helical" evidence="1">
    <location>
        <begin position="6"/>
        <end position="25"/>
    </location>
</feature>
<evidence type="ECO:0000313" key="2">
    <source>
        <dbReference type="EMBL" id="LAB65150.1"/>
    </source>
</evidence>
<reference evidence="2" key="2">
    <citation type="submission" date="2017-11" db="EMBL/GenBank/DDBJ databases">
        <title>Coralsnake Venomics: Analyses of Venom Gland Transcriptomes and Proteomes of Six Brazilian Taxa.</title>
        <authorList>
            <person name="Aird S.D."/>
            <person name="Jorge da Silva N."/>
            <person name="Qiu L."/>
            <person name="Villar-Briones A."/>
            <person name="Aparecida-Saddi V."/>
            <person name="Campos-Telles M.P."/>
            <person name="Grau M."/>
            <person name="Mikheyev A.S."/>
        </authorList>
    </citation>
    <scope>NUCLEOTIDE SEQUENCE</scope>
    <source>
        <tissue evidence="2">Venom_gland</tissue>
    </source>
</reference>
<dbReference type="AlphaFoldDB" id="A0A2D4Q4P2"/>